<protein>
    <submittedName>
        <fullName evidence="1">Uncharacterized protein</fullName>
    </submittedName>
</protein>
<evidence type="ECO:0000313" key="1">
    <source>
        <dbReference type="EMBL" id="KAF2183680.1"/>
    </source>
</evidence>
<accession>A0A6A6E0H1</accession>
<reference evidence="1" key="1">
    <citation type="journal article" date="2020" name="Stud. Mycol.">
        <title>101 Dothideomycetes genomes: a test case for predicting lifestyles and emergence of pathogens.</title>
        <authorList>
            <person name="Haridas S."/>
            <person name="Albert R."/>
            <person name="Binder M."/>
            <person name="Bloem J."/>
            <person name="Labutti K."/>
            <person name="Salamov A."/>
            <person name="Andreopoulos B."/>
            <person name="Baker S."/>
            <person name="Barry K."/>
            <person name="Bills G."/>
            <person name="Bluhm B."/>
            <person name="Cannon C."/>
            <person name="Castanera R."/>
            <person name="Culley D."/>
            <person name="Daum C."/>
            <person name="Ezra D."/>
            <person name="Gonzalez J."/>
            <person name="Henrissat B."/>
            <person name="Kuo A."/>
            <person name="Liang C."/>
            <person name="Lipzen A."/>
            <person name="Lutzoni F."/>
            <person name="Magnuson J."/>
            <person name="Mondo S."/>
            <person name="Nolan M."/>
            <person name="Ohm R."/>
            <person name="Pangilinan J."/>
            <person name="Park H.-J."/>
            <person name="Ramirez L."/>
            <person name="Alfaro M."/>
            <person name="Sun H."/>
            <person name="Tritt A."/>
            <person name="Yoshinaga Y."/>
            <person name="Zwiers L.-H."/>
            <person name="Turgeon B."/>
            <person name="Goodwin S."/>
            <person name="Spatafora J."/>
            <person name="Crous P."/>
            <person name="Grigoriev I."/>
        </authorList>
    </citation>
    <scope>NUCLEOTIDE SEQUENCE</scope>
    <source>
        <strain evidence="1">CBS 207.26</strain>
    </source>
</reference>
<dbReference type="AlphaFoldDB" id="A0A6A6E0H1"/>
<dbReference type="Proteomes" id="UP000800200">
    <property type="component" value="Unassembled WGS sequence"/>
</dbReference>
<gene>
    <name evidence="1" type="ORF">K469DRAFT_206017</name>
</gene>
<proteinExistence type="predicted"/>
<evidence type="ECO:0000313" key="2">
    <source>
        <dbReference type="Proteomes" id="UP000800200"/>
    </source>
</evidence>
<dbReference type="EMBL" id="ML994641">
    <property type="protein sequence ID" value="KAF2183680.1"/>
    <property type="molecule type" value="Genomic_DNA"/>
</dbReference>
<name>A0A6A6E0H1_9PEZI</name>
<keyword evidence="2" id="KW-1185">Reference proteome</keyword>
<organism evidence="1 2">
    <name type="scientific">Zopfia rhizophila CBS 207.26</name>
    <dbReference type="NCBI Taxonomy" id="1314779"/>
    <lineage>
        <taxon>Eukaryota</taxon>
        <taxon>Fungi</taxon>
        <taxon>Dikarya</taxon>
        <taxon>Ascomycota</taxon>
        <taxon>Pezizomycotina</taxon>
        <taxon>Dothideomycetes</taxon>
        <taxon>Dothideomycetes incertae sedis</taxon>
        <taxon>Zopfiaceae</taxon>
        <taxon>Zopfia</taxon>
    </lineage>
</organism>
<sequence length="127" mass="14038">MVLFYCWMIPVRAASRSLFVIFFFIGRVGWLLSTWIHSSSSKDESGRSCDFRSCVLFSVSFLARSFPGAAGSIGNSIVLGLRSGVEMAIGAPGTTMVGPWDRCNAVNDQLSVHNENKRMSDENFLFN</sequence>